<dbReference type="STRING" id="436010.A0A166HK08"/>
<evidence type="ECO:0008006" key="6">
    <source>
        <dbReference type="Google" id="ProtNLM"/>
    </source>
</evidence>
<feature type="region of interest" description="Disordered" evidence="3">
    <location>
        <begin position="1"/>
        <end position="40"/>
    </location>
</feature>
<dbReference type="InterPro" id="IPR003888">
    <property type="entry name" value="FYrich_N"/>
</dbReference>
<dbReference type="OrthoDB" id="285793at2759"/>
<keyword evidence="2" id="KW-0539">Nucleus</keyword>
<feature type="compositionally biased region" description="Polar residues" evidence="3">
    <location>
        <begin position="640"/>
        <end position="652"/>
    </location>
</feature>
<dbReference type="PROSITE" id="PS51543">
    <property type="entry name" value="FYRC"/>
    <property type="match status" value="1"/>
</dbReference>
<evidence type="ECO:0000256" key="3">
    <source>
        <dbReference type="SAM" id="MobiDB-lite"/>
    </source>
</evidence>
<dbReference type="GO" id="GO:0005634">
    <property type="term" value="C:nucleus"/>
    <property type="evidence" value="ECO:0007669"/>
    <property type="project" value="UniProtKB-SubCell"/>
</dbReference>
<dbReference type="GO" id="GO:0051726">
    <property type="term" value="P:regulation of cell cycle"/>
    <property type="evidence" value="ECO:0007669"/>
    <property type="project" value="TreeGrafter"/>
</dbReference>
<feature type="compositionally biased region" description="Basic and acidic residues" evidence="3">
    <location>
        <begin position="156"/>
        <end position="172"/>
    </location>
</feature>
<feature type="compositionally biased region" description="Polar residues" evidence="3">
    <location>
        <begin position="672"/>
        <end position="682"/>
    </location>
</feature>
<dbReference type="SMART" id="SM00541">
    <property type="entry name" value="FYRN"/>
    <property type="match status" value="1"/>
</dbReference>
<dbReference type="PROSITE" id="PS51542">
    <property type="entry name" value="FYRN"/>
    <property type="match status" value="1"/>
</dbReference>
<feature type="region of interest" description="Disordered" evidence="3">
    <location>
        <begin position="143"/>
        <end position="187"/>
    </location>
</feature>
<dbReference type="SMART" id="SM00542">
    <property type="entry name" value="FYRC"/>
    <property type="match status" value="1"/>
</dbReference>
<dbReference type="Pfam" id="PF05965">
    <property type="entry name" value="FYRC"/>
    <property type="match status" value="1"/>
</dbReference>
<gene>
    <name evidence="4" type="ORF">FIBSPDRAFT_955902</name>
</gene>
<feature type="compositionally biased region" description="Polar residues" evidence="3">
    <location>
        <begin position="617"/>
        <end position="628"/>
    </location>
</feature>
<dbReference type="AlphaFoldDB" id="A0A166HK08"/>
<protein>
    <recommendedName>
        <fullName evidence="6">FYR N-terminal domain-containing protein</fullName>
    </recommendedName>
</protein>
<evidence type="ECO:0000313" key="4">
    <source>
        <dbReference type="EMBL" id="KZP18942.1"/>
    </source>
</evidence>
<dbReference type="Proteomes" id="UP000076532">
    <property type="component" value="Unassembled WGS sequence"/>
</dbReference>
<dbReference type="Pfam" id="PF05964">
    <property type="entry name" value="FYRN"/>
    <property type="match status" value="1"/>
</dbReference>
<feature type="region of interest" description="Disordered" evidence="3">
    <location>
        <begin position="528"/>
        <end position="684"/>
    </location>
</feature>
<organism evidence="4 5">
    <name type="scientific">Athelia psychrophila</name>
    <dbReference type="NCBI Taxonomy" id="1759441"/>
    <lineage>
        <taxon>Eukaryota</taxon>
        <taxon>Fungi</taxon>
        <taxon>Dikarya</taxon>
        <taxon>Basidiomycota</taxon>
        <taxon>Agaricomycotina</taxon>
        <taxon>Agaricomycetes</taxon>
        <taxon>Agaricomycetidae</taxon>
        <taxon>Atheliales</taxon>
        <taxon>Atheliaceae</taxon>
        <taxon>Athelia</taxon>
    </lineage>
</organism>
<dbReference type="EMBL" id="KV417568">
    <property type="protein sequence ID" value="KZP18942.1"/>
    <property type="molecule type" value="Genomic_DNA"/>
</dbReference>
<reference evidence="4 5" key="1">
    <citation type="journal article" date="2016" name="Mol. Biol. Evol.">
        <title>Comparative Genomics of Early-Diverging Mushroom-Forming Fungi Provides Insights into the Origins of Lignocellulose Decay Capabilities.</title>
        <authorList>
            <person name="Nagy L.G."/>
            <person name="Riley R."/>
            <person name="Tritt A."/>
            <person name="Adam C."/>
            <person name="Daum C."/>
            <person name="Floudas D."/>
            <person name="Sun H."/>
            <person name="Yadav J.S."/>
            <person name="Pangilinan J."/>
            <person name="Larsson K.H."/>
            <person name="Matsuura K."/>
            <person name="Barry K."/>
            <person name="Labutti K."/>
            <person name="Kuo R."/>
            <person name="Ohm R.A."/>
            <person name="Bhattacharya S.S."/>
            <person name="Shirouzu T."/>
            <person name="Yoshinaga Y."/>
            <person name="Martin F.M."/>
            <person name="Grigoriev I.V."/>
            <person name="Hibbett D.S."/>
        </authorList>
    </citation>
    <scope>NUCLEOTIDE SEQUENCE [LARGE SCALE GENOMIC DNA]</scope>
    <source>
        <strain evidence="4 5">CBS 109695</strain>
    </source>
</reference>
<keyword evidence="5" id="KW-1185">Reference proteome</keyword>
<comment type="subcellular location">
    <subcellularLocation>
        <location evidence="1">Nucleus</location>
    </subcellularLocation>
</comment>
<evidence type="ECO:0000313" key="5">
    <source>
        <dbReference type="Proteomes" id="UP000076532"/>
    </source>
</evidence>
<dbReference type="Gene3D" id="3.30.160.360">
    <property type="match status" value="1"/>
</dbReference>
<dbReference type="PANTHER" id="PTHR22715">
    <property type="entry name" value="TRANSFORMING GROWTH FACTOR BETA REGULATED GENE 1"/>
    <property type="match status" value="1"/>
</dbReference>
<feature type="compositionally biased region" description="Polar residues" evidence="3">
    <location>
        <begin position="26"/>
        <end position="36"/>
    </location>
</feature>
<feature type="compositionally biased region" description="Polar residues" evidence="3">
    <location>
        <begin position="241"/>
        <end position="251"/>
    </location>
</feature>
<feature type="compositionally biased region" description="Low complexity" evidence="3">
    <location>
        <begin position="604"/>
        <end position="613"/>
    </location>
</feature>
<evidence type="ECO:0000256" key="1">
    <source>
        <dbReference type="ARBA" id="ARBA00004123"/>
    </source>
</evidence>
<proteinExistence type="predicted"/>
<accession>A0A166HK08</accession>
<feature type="region of interest" description="Disordered" evidence="3">
    <location>
        <begin position="241"/>
        <end position="356"/>
    </location>
</feature>
<evidence type="ECO:0000256" key="2">
    <source>
        <dbReference type="ARBA" id="ARBA00023242"/>
    </source>
</evidence>
<name>A0A166HK08_9AGAM</name>
<dbReference type="InterPro" id="IPR040092">
    <property type="entry name" value="TBRG1"/>
</dbReference>
<dbReference type="InterPro" id="IPR003889">
    <property type="entry name" value="FYrich_C"/>
</dbReference>
<sequence length="707" mass="76792">MGPPADRDIIMGPPPVPAPQQMVQHAGQSLQQTQQHGEQDITDKYKKLKRRYFELEEKHKEAATELARSGERNVKMRGERDILLDRIMELEAQSGASANASSSQSPLHTGAFPKSLLDASARTAFANNLRSVMHDVDADDVDPVLTSRHLGPAARKSAEEEQKRRQDEEARAAHRTSGGRRPQNVYPTPVAQPMAAYKAKDIPGLPQQGLLTFSPAPGDMPHPSSEPIMRVQVTDQAQVYGQPYPEQSGSPMVSPHDERASHSPNQYRNGINGHGHPPHFIRRDSGSSHLSNSPPIPQPPYQHDGQVPAGQLLQREPTPSGSGSNGGPDGQRQGKPKRLKAHTVTSKSFSVPVVPRGKKGQPMLPLNVGIMTLIKLGEVCMREHFHTERYIYPVGYEVTRRYLSTIDPNVEVVYNCTILDGGDGPKFQIVPSDAPERSVISGTATGAWSNIVKQANTIRNRQHSNSVSGPDFFGLGQNTIKHLIQNLPGADRLRDYVWQNFVEGGPLGGRHAAVIPALPEDYQEQGTLAAHHPDMQVREQRRRASMSGEKEEQQSPPVVPQRRITPPTQASLQTIILPPPMTTDTLTIQEYQPPGKEEKRTTKGRTSAAAAARRGSHSQSPTPVQTHGTRSKAIVAPGSRSASAQPPGQMSTLVLVPTPQAQAPSPAEKASPYTTPDHQSPANVPATFASIMNAYPGPALTSSAKAD</sequence>
<dbReference type="PANTHER" id="PTHR22715:SF0">
    <property type="entry name" value="TRANSFORMING GROWTH FACTOR BETA REGULATOR 1"/>
    <property type="match status" value="1"/>
</dbReference>